<keyword evidence="5" id="KW-0391">Immunity</keyword>
<evidence type="ECO:0000256" key="6">
    <source>
        <dbReference type="PROSITE-ProRule" id="PRU00024"/>
    </source>
</evidence>
<evidence type="ECO:0000259" key="9">
    <source>
        <dbReference type="PROSITE" id="PS50119"/>
    </source>
</evidence>
<evidence type="ECO:0000256" key="3">
    <source>
        <dbReference type="ARBA" id="ARBA00022771"/>
    </source>
</evidence>
<dbReference type="InterPro" id="IPR001841">
    <property type="entry name" value="Znf_RING"/>
</dbReference>
<protein>
    <recommendedName>
        <fullName evidence="13">Tripartite motif-containing protein 16-like</fullName>
    </recommendedName>
</protein>
<gene>
    <name evidence="11" type="ORF">ACEWY4_012337</name>
</gene>
<evidence type="ECO:0000256" key="5">
    <source>
        <dbReference type="ARBA" id="ARBA00022859"/>
    </source>
</evidence>
<evidence type="ECO:0000256" key="1">
    <source>
        <dbReference type="ARBA" id="ARBA00022588"/>
    </source>
</evidence>
<evidence type="ECO:0000256" key="2">
    <source>
        <dbReference type="ARBA" id="ARBA00022723"/>
    </source>
</evidence>
<dbReference type="GO" id="GO:0008270">
    <property type="term" value="F:zinc ion binding"/>
    <property type="evidence" value="ECO:0007669"/>
    <property type="project" value="UniProtKB-KW"/>
</dbReference>
<proteinExistence type="predicted"/>
<organism evidence="11 12">
    <name type="scientific">Coilia grayii</name>
    <name type="common">Gray's grenadier anchovy</name>
    <dbReference type="NCBI Taxonomy" id="363190"/>
    <lineage>
        <taxon>Eukaryota</taxon>
        <taxon>Metazoa</taxon>
        <taxon>Chordata</taxon>
        <taxon>Craniata</taxon>
        <taxon>Vertebrata</taxon>
        <taxon>Euteleostomi</taxon>
        <taxon>Actinopterygii</taxon>
        <taxon>Neopterygii</taxon>
        <taxon>Teleostei</taxon>
        <taxon>Clupei</taxon>
        <taxon>Clupeiformes</taxon>
        <taxon>Clupeoidei</taxon>
        <taxon>Engraulidae</taxon>
        <taxon>Coilinae</taxon>
        <taxon>Coilia</taxon>
    </lineage>
</organism>
<dbReference type="SUPFAM" id="SSF49899">
    <property type="entry name" value="Concanavalin A-like lectins/glucanases"/>
    <property type="match status" value="1"/>
</dbReference>
<dbReference type="EMBL" id="JBHFQA010000010">
    <property type="protein sequence ID" value="KAL2092539.1"/>
    <property type="molecule type" value="Genomic_DNA"/>
</dbReference>
<dbReference type="Gene3D" id="2.60.120.920">
    <property type="match status" value="1"/>
</dbReference>
<feature type="domain" description="B box-type" evidence="9">
    <location>
        <begin position="147"/>
        <end position="187"/>
    </location>
</feature>
<evidence type="ECO:0000259" key="8">
    <source>
        <dbReference type="PROSITE" id="PS50089"/>
    </source>
</evidence>
<dbReference type="PANTHER" id="PTHR25465">
    <property type="entry name" value="B-BOX DOMAIN CONTAINING"/>
    <property type="match status" value="1"/>
</dbReference>
<evidence type="ECO:0000313" key="12">
    <source>
        <dbReference type="Proteomes" id="UP001591681"/>
    </source>
</evidence>
<reference evidence="11 12" key="1">
    <citation type="submission" date="2024-09" db="EMBL/GenBank/DDBJ databases">
        <title>A chromosome-level genome assembly of Gray's grenadier anchovy, Coilia grayii.</title>
        <authorList>
            <person name="Fu Z."/>
        </authorList>
    </citation>
    <scope>NUCLEOTIDE SEQUENCE [LARGE SCALE GENOMIC DNA]</scope>
    <source>
        <strain evidence="11">G4</strain>
        <tissue evidence="11">Muscle</tissue>
    </source>
</reference>
<keyword evidence="1" id="KW-0399">Innate immunity</keyword>
<dbReference type="SMART" id="SM00589">
    <property type="entry name" value="PRY"/>
    <property type="match status" value="1"/>
</dbReference>
<dbReference type="Gene3D" id="4.10.830.40">
    <property type="match status" value="1"/>
</dbReference>
<dbReference type="Proteomes" id="UP001591681">
    <property type="component" value="Unassembled WGS sequence"/>
</dbReference>
<dbReference type="CDD" id="cd19769">
    <property type="entry name" value="Bbox2_TRIM16-like"/>
    <property type="match status" value="1"/>
</dbReference>
<dbReference type="InterPro" id="IPR013320">
    <property type="entry name" value="ConA-like_dom_sf"/>
</dbReference>
<dbReference type="GO" id="GO:0005737">
    <property type="term" value="C:cytoplasm"/>
    <property type="evidence" value="ECO:0007669"/>
    <property type="project" value="UniProtKB-ARBA"/>
</dbReference>
<sequence length="558" mass="63524">MADIFSNDQYFLACAICLDVLQVPVTIPCGHSYCFNCIKRYFDQREDLGEPVQCPQCWETFASRPALNKNTLIAEMVEKIQEPKPTAASRGIHAETKIECDVCTGTKVKAVKSCLVCLVSYCEPHLKLHNELNPGGKHKVVNPAGQLKDKLCRRHGKLLEVFCRTDQQILCVMCTMGEHRGHEMVPAEVERNDKQKLLGNTDNNSKRLQEKEEEYQQVKTAMETVKRSAAAAVADNDTCYKYLIGSIEKRHAKVTQLIKAQEKAEVRRAKGVLKQLDEEISELRRRDAELEQLSDTDDHIHFLQRFPFLNGPCGSDVLIQVNRHVSFGEVGSSLFALKRRLDSQWVEEEKEMTETVKHVQALVLPDYSTKEDFLKYFHPFGLDPATVRNDLQLSQGNRRVTDSNVSQSYPYHPERFDCWLQVLCTEGISARSYWEAEWKGHWANIALAYRSISRNGGGKESRFGSNNKSWSLRLNSSSSSLWHDDKETRLSLVASSRIGVYVDYRAGTLSFYSISDAMTLLHRVQTTFTETLYPGFGFDFGLTHHPSSVEFVEPLCYI</sequence>
<comment type="caution">
    <text evidence="11">The sequence shown here is derived from an EMBL/GenBank/DDBJ whole genome shotgun (WGS) entry which is preliminary data.</text>
</comment>
<dbReference type="InterPro" id="IPR017907">
    <property type="entry name" value="Znf_RING_CS"/>
</dbReference>
<dbReference type="Pfam" id="PF13765">
    <property type="entry name" value="PRY"/>
    <property type="match status" value="1"/>
</dbReference>
<dbReference type="GO" id="GO:0045087">
    <property type="term" value="P:innate immune response"/>
    <property type="evidence" value="ECO:0007669"/>
    <property type="project" value="UniProtKB-KW"/>
</dbReference>
<dbReference type="Pfam" id="PF25600">
    <property type="entry name" value="TRIM_CC"/>
    <property type="match status" value="1"/>
</dbReference>
<dbReference type="AlphaFoldDB" id="A0ABD1K070"/>
<evidence type="ECO:0008006" key="13">
    <source>
        <dbReference type="Google" id="ProtNLM"/>
    </source>
</evidence>
<dbReference type="CDD" id="cd16040">
    <property type="entry name" value="SPRY_PRY_SNTX"/>
    <property type="match status" value="1"/>
</dbReference>
<name>A0ABD1K070_9TELE</name>
<dbReference type="SMART" id="SM00184">
    <property type="entry name" value="RING"/>
    <property type="match status" value="1"/>
</dbReference>
<dbReference type="PROSITE" id="PS50089">
    <property type="entry name" value="ZF_RING_2"/>
    <property type="match status" value="1"/>
</dbReference>
<dbReference type="Pfam" id="PF00643">
    <property type="entry name" value="zf-B_box"/>
    <property type="match status" value="1"/>
</dbReference>
<keyword evidence="3 6" id="KW-0863">Zinc-finger</keyword>
<feature type="domain" description="B30.2/SPRY" evidence="10">
    <location>
        <begin position="360"/>
        <end position="556"/>
    </location>
</feature>
<evidence type="ECO:0000313" key="11">
    <source>
        <dbReference type="EMBL" id="KAL2092539.1"/>
    </source>
</evidence>
<feature type="domain" description="RING-type" evidence="8">
    <location>
        <begin position="14"/>
        <end position="57"/>
    </location>
</feature>
<dbReference type="InterPro" id="IPR000315">
    <property type="entry name" value="Znf_B-box"/>
</dbReference>
<dbReference type="InterPro" id="IPR003879">
    <property type="entry name" value="Butyrophylin_SPRY"/>
</dbReference>
<dbReference type="InterPro" id="IPR001870">
    <property type="entry name" value="B30.2/SPRY"/>
</dbReference>
<dbReference type="InterPro" id="IPR051051">
    <property type="entry name" value="E3_ubiq-ligase_TRIM/RNF"/>
</dbReference>
<dbReference type="InterPro" id="IPR058030">
    <property type="entry name" value="TRIM8/14/16/25/29/45/65_CC"/>
</dbReference>
<dbReference type="PROSITE" id="PS50119">
    <property type="entry name" value="ZF_BBOX"/>
    <property type="match status" value="1"/>
</dbReference>
<dbReference type="Pfam" id="PF15227">
    <property type="entry name" value="zf-C3HC4_4"/>
    <property type="match status" value="1"/>
</dbReference>
<dbReference type="PRINTS" id="PR01407">
    <property type="entry name" value="BUTYPHLNCDUF"/>
</dbReference>
<keyword evidence="12" id="KW-1185">Reference proteome</keyword>
<keyword evidence="4" id="KW-0862">Zinc</keyword>
<dbReference type="PROSITE" id="PS50188">
    <property type="entry name" value="B302_SPRY"/>
    <property type="match status" value="1"/>
</dbReference>
<dbReference type="Pfam" id="PF00622">
    <property type="entry name" value="SPRY"/>
    <property type="match status" value="1"/>
</dbReference>
<dbReference type="SUPFAM" id="SSF57850">
    <property type="entry name" value="RING/U-box"/>
    <property type="match status" value="1"/>
</dbReference>
<dbReference type="SUPFAM" id="SSF57845">
    <property type="entry name" value="B-box zinc-binding domain"/>
    <property type="match status" value="1"/>
</dbReference>
<dbReference type="SMART" id="SM00336">
    <property type="entry name" value="BBOX"/>
    <property type="match status" value="1"/>
</dbReference>
<dbReference type="Gene3D" id="3.30.40.10">
    <property type="entry name" value="Zinc/RING finger domain, C3HC4 (zinc finger)"/>
    <property type="match status" value="1"/>
</dbReference>
<dbReference type="InterPro" id="IPR013083">
    <property type="entry name" value="Znf_RING/FYVE/PHD"/>
</dbReference>
<dbReference type="PROSITE" id="PS00518">
    <property type="entry name" value="ZF_RING_1"/>
    <property type="match status" value="1"/>
</dbReference>
<keyword evidence="2" id="KW-0479">Metal-binding</keyword>
<dbReference type="SMART" id="SM00449">
    <property type="entry name" value="SPRY"/>
    <property type="match status" value="1"/>
</dbReference>
<feature type="coiled-coil region" evidence="7">
    <location>
        <begin position="259"/>
        <end position="296"/>
    </location>
</feature>
<dbReference type="InterPro" id="IPR006574">
    <property type="entry name" value="PRY"/>
</dbReference>
<dbReference type="Gene3D" id="3.30.160.60">
    <property type="entry name" value="Classic Zinc Finger"/>
    <property type="match status" value="1"/>
</dbReference>
<evidence type="ECO:0000256" key="7">
    <source>
        <dbReference type="SAM" id="Coils"/>
    </source>
</evidence>
<dbReference type="InterPro" id="IPR003877">
    <property type="entry name" value="SPRY_dom"/>
</dbReference>
<accession>A0ABD1K070</accession>
<dbReference type="InterPro" id="IPR043136">
    <property type="entry name" value="B30.2/SPRY_sf"/>
</dbReference>
<evidence type="ECO:0000259" key="10">
    <source>
        <dbReference type="PROSITE" id="PS50188"/>
    </source>
</evidence>
<evidence type="ECO:0000256" key="4">
    <source>
        <dbReference type="ARBA" id="ARBA00022833"/>
    </source>
</evidence>
<keyword evidence="7" id="KW-0175">Coiled coil</keyword>
<dbReference type="PANTHER" id="PTHR25465:SF5">
    <property type="entry name" value="E3 UBIQUITIN_ISG15 LIGASE TRIM25-RELATED"/>
    <property type="match status" value="1"/>
</dbReference>